<dbReference type="GeneID" id="98070460"/>
<dbReference type="AlphaFoldDB" id="H1DL04"/>
<keyword evidence="2" id="KW-1185">Reference proteome</keyword>
<protein>
    <submittedName>
        <fullName evidence="1">Uncharacterized protein</fullName>
    </submittedName>
</protein>
<dbReference type="HOGENOM" id="CLU_180757_0_0_10"/>
<gene>
    <name evidence="1" type="ORF">HMPREF9449_02940</name>
</gene>
<accession>H1DL04</accession>
<dbReference type="Proteomes" id="UP000004892">
    <property type="component" value="Unassembled WGS sequence"/>
</dbReference>
<dbReference type="InterPro" id="IPR058238">
    <property type="entry name" value="Lant_leader_dom"/>
</dbReference>
<organism evidence="1 2">
    <name type="scientific">Odoribacter laneus YIT 12061</name>
    <dbReference type="NCBI Taxonomy" id="742817"/>
    <lineage>
        <taxon>Bacteria</taxon>
        <taxon>Pseudomonadati</taxon>
        <taxon>Bacteroidota</taxon>
        <taxon>Bacteroidia</taxon>
        <taxon>Bacteroidales</taxon>
        <taxon>Odoribacteraceae</taxon>
        <taxon>Odoribacter</taxon>
    </lineage>
</organism>
<reference evidence="1 2" key="1">
    <citation type="submission" date="2012-01" db="EMBL/GenBank/DDBJ databases">
        <title>The Genome Sequence of Odoribacter laneus YIT 12061.</title>
        <authorList>
            <consortium name="The Broad Institute Genome Sequencing Platform"/>
            <person name="Earl A."/>
            <person name="Ward D."/>
            <person name="Feldgarden M."/>
            <person name="Gevers D."/>
            <person name="Morotomi M."/>
            <person name="Young S.K."/>
            <person name="Zeng Q."/>
            <person name="Gargeya S."/>
            <person name="Fitzgerald M."/>
            <person name="Haas B."/>
            <person name="Abouelleil A."/>
            <person name="Alvarado L."/>
            <person name="Arachchi H.M."/>
            <person name="Berlin A."/>
            <person name="Chapman S.B."/>
            <person name="Gearin G."/>
            <person name="Goldberg J."/>
            <person name="Griggs A."/>
            <person name="Gujja S."/>
            <person name="Hansen M."/>
            <person name="Heiman D."/>
            <person name="Howarth C."/>
            <person name="Larimer J."/>
            <person name="Lui A."/>
            <person name="MacDonald P.J.P."/>
            <person name="McCowen C."/>
            <person name="Montmayeur A."/>
            <person name="Murphy C."/>
            <person name="Neiman D."/>
            <person name="Pearson M."/>
            <person name="Priest M."/>
            <person name="Roberts A."/>
            <person name="Saif S."/>
            <person name="Shea T."/>
            <person name="Sisk P."/>
            <person name="Stolte C."/>
            <person name="Sykes S."/>
            <person name="Wortman J."/>
            <person name="Nusbaum C."/>
            <person name="Birren B."/>
        </authorList>
    </citation>
    <scope>NUCLEOTIDE SEQUENCE [LARGE SCALE GENOMIC DNA]</scope>
    <source>
        <strain evidence="1 2">YIT 12061</strain>
    </source>
</reference>
<evidence type="ECO:0000313" key="1">
    <source>
        <dbReference type="EMBL" id="EHP45095.1"/>
    </source>
</evidence>
<sequence>MKKIKLEFHKEVISSLSGNELSKIRGGMTASCYGKCPTEDYACADSGNCDTWLECTMEPISKECESEKCVEPPHPPVGPVISCGCATFDCSSFGVACQVQ</sequence>
<evidence type="ECO:0000313" key="2">
    <source>
        <dbReference type="Proteomes" id="UP000004892"/>
    </source>
</evidence>
<dbReference type="RefSeq" id="WP_009138083.1">
    <property type="nucleotide sequence ID" value="NZ_JH594598.1"/>
</dbReference>
<name>H1DL04_9BACT</name>
<comment type="caution">
    <text evidence="1">The sequence shown here is derived from an EMBL/GenBank/DDBJ whole genome shotgun (WGS) entry which is preliminary data.</text>
</comment>
<proteinExistence type="predicted"/>
<dbReference type="STRING" id="742817.HMPREF9449_02940"/>
<dbReference type="NCBIfam" id="NF038153">
    <property type="entry name" value="lant_leader_L1a"/>
    <property type="match status" value="1"/>
</dbReference>
<dbReference type="EMBL" id="ADMC01000034">
    <property type="protein sequence ID" value="EHP45095.1"/>
    <property type="molecule type" value="Genomic_DNA"/>
</dbReference>